<feature type="transmembrane region" description="Helical" evidence="6">
    <location>
        <begin position="19"/>
        <end position="36"/>
    </location>
</feature>
<feature type="transmembrane region" description="Helical" evidence="6">
    <location>
        <begin position="254"/>
        <end position="274"/>
    </location>
</feature>
<dbReference type="GO" id="GO:0005886">
    <property type="term" value="C:plasma membrane"/>
    <property type="evidence" value="ECO:0007669"/>
    <property type="project" value="UniProtKB-SubCell"/>
</dbReference>
<organism evidence="7 8">
    <name type="scientific">Caballeronia sordidicola</name>
    <name type="common">Burkholderia sordidicola</name>
    <dbReference type="NCBI Taxonomy" id="196367"/>
    <lineage>
        <taxon>Bacteria</taxon>
        <taxon>Pseudomonadati</taxon>
        <taxon>Pseudomonadota</taxon>
        <taxon>Betaproteobacteria</taxon>
        <taxon>Burkholderiales</taxon>
        <taxon>Burkholderiaceae</taxon>
        <taxon>Caballeronia</taxon>
    </lineage>
</organism>
<feature type="transmembrane region" description="Helical" evidence="6">
    <location>
        <begin position="134"/>
        <end position="153"/>
    </location>
</feature>
<keyword evidence="5 6" id="KW-0472">Membrane</keyword>
<keyword evidence="4 6" id="KW-1133">Transmembrane helix</keyword>
<name>A0A242N1Y5_CABSO</name>
<dbReference type="EMBL" id="NBTY01000052">
    <property type="protein sequence ID" value="OTP77681.1"/>
    <property type="molecule type" value="Genomic_DNA"/>
</dbReference>
<feature type="transmembrane region" description="Helical" evidence="6">
    <location>
        <begin position="226"/>
        <end position="248"/>
    </location>
</feature>
<evidence type="ECO:0000256" key="1">
    <source>
        <dbReference type="ARBA" id="ARBA00004651"/>
    </source>
</evidence>
<dbReference type="Pfam" id="PF03706">
    <property type="entry name" value="LPG_synthase_TM"/>
    <property type="match status" value="1"/>
</dbReference>
<evidence type="ECO:0000256" key="3">
    <source>
        <dbReference type="ARBA" id="ARBA00022692"/>
    </source>
</evidence>
<evidence type="ECO:0000256" key="2">
    <source>
        <dbReference type="ARBA" id="ARBA00022475"/>
    </source>
</evidence>
<dbReference type="InterPro" id="IPR022791">
    <property type="entry name" value="L-PG_synthase/AglD"/>
</dbReference>
<evidence type="ECO:0008006" key="9">
    <source>
        <dbReference type="Google" id="ProtNLM"/>
    </source>
</evidence>
<evidence type="ECO:0000313" key="8">
    <source>
        <dbReference type="Proteomes" id="UP000194546"/>
    </source>
</evidence>
<feature type="transmembrane region" description="Helical" evidence="6">
    <location>
        <begin position="159"/>
        <end position="181"/>
    </location>
</feature>
<dbReference type="Proteomes" id="UP000194546">
    <property type="component" value="Unassembled WGS sequence"/>
</dbReference>
<gene>
    <name evidence="7" type="ORF">PAMC26510_08410</name>
</gene>
<evidence type="ECO:0000256" key="5">
    <source>
        <dbReference type="ARBA" id="ARBA00023136"/>
    </source>
</evidence>
<dbReference type="AlphaFoldDB" id="A0A242N1Y5"/>
<comment type="caution">
    <text evidence="7">The sequence shown here is derived from an EMBL/GenBank/DDBJ whole genome shotgun (WGS) entry which is preliminary data.</text>
</comment>
<sequence>MNDQLTETRPKKKLPIRQILGVGISVVCLVLVFRKVDFEQLKLALENFKWHFVALGLASLAIDYAMRIQRWAVMLRAGGAKVSGWNCAAPFLGSITLNNVLPFRAGDLVRALVFPSAIGVRRVTATASLLLERLVDMLTLLLSLGIGLSLSPVAKMPEWLGRSVTALAVVGVIALVLIVTLHRPIVRLIVYVENRLLQRNVAKLANVFAVIAQLTRDIGEMSRPRTLLTLVSLSMVIWIGETGLFWAVLQGLNIDSGFPAALTIMAVATLSTLVPSSPGYVGPFHLAAYSAAVMLGGTAAQAASFAVLAHLGLWLPTTLAGGIAILAKPALFKGRASALHDAK</sequence>
<keyword evidence="3 6" id="KW-0812">Transmembrane</keyword>
<evidence type="ECO:0000256" key="6">
    <source>
        <dbReference type="SAM" id="Phobius"/>
    </source>
</evidence>
<dbReference type="PANTHER" id="PTHR39087">
    <property type="entry name" value="UPF0104 MEMBRANE PROTEIN MJ1595"/>
    <property type="match status" value="1"/>
</dbReference>
<reference evidence="7 8" key="1">
    <citation type="submission" date="2017-03" db="EMBL/GenBank/DDBJ databases">
        <title>Genome analysis of strain PAMC 26510.</title>
        <authorList>
            <person name="Oh H.-M."/>
            <person name="Yang J.-A."/>
        </authorList>
    </citation>
    <scope>NUCLEOTIDE SEQUENCE [LARGE SCALE GENOMIC DNA]</scope>
    <source>
        <strain evidence="7 8">PAMC 26510</strain>
    </source>
</reference>
<proteinExistence type="predicted"/>
<keyword evidence="2" id="KW-1003">Cell membrane</keyword>
<protein>
    <recommendedName>
        <fullName evidence="9">Integral membrane protein</fullName>
    </recommendedName>
</protein>
<dbReference type="PANTHER" id="PTHR39087:SF2">
    <property type="entry name" value="UPF0104 MEMBRANE PROTEIN MJ1595"/>
    <property type="match status" value="1"/>
</dbReference>
<evidence type="ECO:0000313" key="7">
    <source>
        <dbReference type="EMBL" id="OTP77681.1"/>
    </source>
</evidence>
<comment type="subcellular location">
    <subcellularLocation>
        <location evidence="1">Cell membrane</location>
        <topology evidence="1">Multi-pass membrane protein</topology>
    </subcellularLocation>
</comment>
<feature type="transmembrane region" description="Helical" evidence="6">
    <location>
        <begin position="313"/>
        <end position="331"/>
    </location>
</feature>
<accession>A0A242N1Y5</accession>
<dbReference type="NCBIfam" id="TIGR00374">
    <property type="entry name" value="flippase-like domain"/>
    <property type="match status" value="1"/>
</dbReference>
<evidence type="ECO:0000256" key="4">
    <source>
        <dbReference type="ARBA" id="ARBA00022989"/>
    </source>
</evidence>